<name>G3IKY5_CRIGR</name>
<dbReference type="AlphaFoldDB" id="G3IKY5"/>
<protein>
    <submittedName>
        <fullName evidence="1">Uncharacterized protein</fullName>
    </submittedName>
</protein>
<sequence>MSLTCGGSHLTSSHRWNGTPTENCVLLQVKVLILQSVFSSSYSLPTGWKQRVGRALRMATPQERRDLETLQGGELLQR</sequence>
<evidence type="ECO:0000313" key="1">
    <source>
        <dbReference type="EMBL" id="EGW11397.1"/>
    </source>
</evidence>
<dbReference type="InParanoid" id="G3IKY5"/>
<gene>
    <name evidence="1" type="ORF">I79_024540</name>
</gene>
<reference evidence="2" key="1">
    <citation type="journal article" date="2011" name="Nat. Biotechnol.">
        <title>The genomic sequence of the Chinese hamster ovary (CHO)-K1 cell line.</title>
        <authorList>
            <person name="Xu X."/>
            <person name="Nagarajan H."/>
            <person name="Lewis N.E."/>
            <person name="Pan S."/>
            <person name="Cai Z."/>
            <person name="Liu X."/>
            <person name="Chen W."/>
            <person name="Xie M."/>
            <person name="Wang W."/>
            <person name="Hammond S."/>
            <person name="Andersen M.R."/>
            <person name="Neff N."/>
            <person name="Passarelli B."/>
            <person name="Koh W."/>
            <person name="Fan H.C."/>
            <person name="Wang J."/>
            <person name="Gui Y."/>
            <person name="Lee K.H."/>
            <person name="Betenbaugh M.J."/>
            <person name="Quake S.R."/>
            <person name="Famili I."/>
            <person name="Palsson B.O."/>
            <person name="Wang J."/>
        </authorList>
    </citation>
    <scope>NUCLEOTIDE SEQUENCE [LARGE SCALE GENOMIC DNA]</scope>
    <source>
        <strain evidence="2">CHO K1 cell line</strain>
    </source>
</reference>
<accession>G3IKY5</accession>
<organism evidence="1 2">
    <name type="scientific">Cricetulus griseus</name>
    <name type="common">Chinese hamster</name>
    <name type="synonym">Cricetulus barabensis griseus</name>
    <dbReference type="NCBI Taxonomy" id="10029"/>
    <lineage>
        <taxon>Eukaryota</taxon>
        <taxon>Metazoa</taxon>
        <taxon>Chordata</taxon>
        <taxon>Craniata</taxon>
        <taxon>Vertebrata</taxon>
        <taxon>Euteleostomi</taxon>
        <taxon>Mammalia</taxon>
        <taxon>Eutheria</taxon>
        <taxon>Euarchontoglires</taxon>
        <taxon>Glires</taxon>
        <taxon>Rodentia</taxon>
        <taxon>Myomorpha</taxon>
        <taxon>Muroidea</taxon>
        <taxon>Cricetidae</taxon>
        <taxon>Cricetinae</taxon>
        <taxon>Cricetulus</taxon>
    </lineage>
</organism>
<proteinExistence type="predicted"/>
<dbReference type="EMBL" id="JH003814">
    <property type="protein sequence ID" value="EGW11397.1"/>
    <property type="molecule type" value="Genomic_DNA"/>
</dbReference>
<evidence type="ECO:0000313" key="2">
    <source>
        <dbReference type="Proteomes" id="UP000001075"/>
    </source>
</evidence>
<dbReference type="Proteomes" id="UP000001075">
    <property type="component" value="Unassembled WGS sequence"/>
</dbReference>